<feature type="signal peptide" evidence="1">
    <location>
        <begin position="1"/>
        <end position="17"/>
    </location>
</feature>
<gene>
    <name evidence="2" type="ORF">GCM10009554_68440</name>
</gene>
<evidence type="ECO:0000313" key="2">
    <source>
        <dbReference type="EMBL" id="GAA0957515.1"/>
    </source>
</evidence>
<comment type="caution">
    <text evidence="2">The sequence shown here is derived from an EMBL/GenBank/DDBJ whole genome shotgun (WGS) entry which is preliminary data.</text>
</comment>
<protein>
    <submittedName>
        <fullName evidence="2">Uncharacterized protein</fullName>
    </submittedName>
</protein>
<keyword evidence="1" id="KW-0732">Signal</keyword>
<dbReference type="Proteomes" id="UP001500542">
    <property type="component" value="Unassembled WGS sequence"/>
</dbReference>
<feature type="chain" id="PRO_5047240086" evidence="1">
    <location>
        <begin position="18"/>
        <end position="633"/>
    </location>
</feature>
<accession>A0ABN1RHV5</accession>
<reference evidence="2 3" key="1">
    <citation type="journal article" date="2019" name="Int. J. Syst. Evol. Microbiol.">
        <title>The Global Catalogue of Microorganisms (GCM) 10K type strain sequencing project: providing services to taxonomists for standard genome sequencing and annotation.</title>
        <authorList>
            <consortium name="The Broad Institute Genomics Platform"/>
            <consortium name="The Broad Institute Genome Sequencing Center for Infectious Disease"/>
            <person name="Wu L."/>
            <person name="Ma J."/>
        </authorList>
    </citation>
    <scope>NUCLEOTIDE SEQUENCE [LARGE SCALE GENOMIC DNA]</scope>
    <source>
        <strain evidence="2 3">JCM 10977</strain>
    </source>
</reference>
<sequence length="633" mass="64731">MALAGLLLAGAAGTAAAADPVGTKKLNGVRSEQPRIRVLGASAAGTLYQVGRVGDPTPATTWVKPAGAAAYEVAFGRLSGDKVYSPGLQTKYQVIGDPQVRTCPAGTPEPADDGGVDQSDLAVRAVTPFGWISADGRRVDVSAGGCVVSSPGYPAGDQIVATGPAGYLVAPAGPTDGKIIVTYVPYAAPSAQVVLGDVLAGSVWAYSLSATHAGWARFNPATGGSEIWLATLGTAGSGHAIGDVPGRVSRTAVAGTSAASTSVGWDVCSLGTADECTSGSITAGGVASTLVGTRTVVSNGSKFLYDVPGEPASIVKAAAVSAAAVKTRVQAVQRLVPVTGSVALGADRVFYSDGRGKDTLYQRSYKVQAGAVKLGAETTVAPVVRATQVTTENRSTAYLDGHGDLRLISPDGSQSLVFVSDQEGLRASPDYAMSVSGRWVRWTREQYAGPPCEGGVCEDLYSDQTAMLYDRATGTNTVLGEEDFLPVADGKLYHYDDDFAIVQKDLATGTETVMRPAGSETVLAADADSQYLVWLSYTGAGYRIGYRNLATGVVIEGVSLGGELGFGQLKVGGGKAAYTVQQAGDPQVRQVRVLDLASGASTAVGETRLGFDVSGNALATIGADWTARITPLG</sequence>
<evidence type="ECO:0000313" key="3">
    <source>
        <dbReference type="Proteomes" id="UP001500542"/>
    </source>
</evidence>
<proteinExistence type="predicted"/>
<evidence type="ECO:0000256" key="1">
    <source>
        <dbReference type="SAM" id="SignalP"/>
    </source>
</evidence>
<organism evidence="2 3">
    <name type="scientific">Kribbella koreensis</name>
    <dbReference type="NCBI Taxonomy" id="57909"/>
    <lineage>
        <taxon>Bacteria</taxon>
        <taxon>Bacillati</taxon>
        <taxon>Actinomycetota</taxon>
        <taxon>Actinomycetes</taxon>
        <taxon>Propionibacteriales</taxon>
        <taxon>Kribbellaceae</taxon>
        <taxon>Kribbella</taxon>
    </lineage>
</organism>
<dbReference type="EMBL" id="BAAAHK010000018">
    <property type="protein sequence ID" value="GAA0957515.1"/>
    <property type="molecule type" value="Genomic_DNA"/>
</dbReference>
<dbReference type="SUPFAM" id="SSF82171">
    <property type="entry name" value="DPP6 N-terminal domain-like"/>
    <property type="match status" value="1"/>
</dbReference>
<keyword evidence="3" id="KW-1185">Reference proteome</keyword>
<name>A0ABN1RHV5_9ACTN</name>